<proteinExistence type="predicted"/>
<reference evidence="4" key="1">
    <citation type="submission" date="2015-09" db="EMBL/GenBank/DDBJ databases">
        <authorList>
            <person name="Daims H."/>
        </authorList>
    </citation>
    <scope>NUCLEOTIDE SEQUENCE [LARGE SCALE GENOMIC DNA]</scope>
</reference>
<dbReference type="Pfam" id="PF04956">
    <property type="entry name" value="TrbC"/>
    <property type="match status" value="1"/>
</dbReference>
<evidence type="ECO:0008006" key="5">
    <source>
        <dbReference type="Google" id="ProtNLM"/>
    </source>
</evidence>
<dbReference type="EMBL" id="LN885086">
    <property type="protein sequence ID" value="CUQ67950.1"/>
    <property type="molecule type" value="Genomic_DNA"/>
</dbReference>
<evidence type="ECO:0000313" key="4">
    <source>
        <dbReference type="Proteomes" id="UP000066284"/>
    </source>
</evidence>
<evidence type="ECO:0000256" key="2">
    <source>
        <dbReference type="SAM" id="Phobius"/>
    </source>
</evidence>
<name>A0A0S4KXN5_9BACT</name>
<keyword evidence="2" id="KW-0472">Membrane</keyword>
<dbReference type="AlphaFoldDB" id="A0A0S4KXN5"/>
<accession>A0A0S4KXN5</accession>
<feature type="compositionally biased region" description="Basic and acidic residues" evidence="1">
    <location>
        <begin position="1"/>
        <end position="12"/>
    </location>
</feature>
<dbReference type="InterPro" id="IPR007039">
    <property type="entry name" value="TrbC/VirB2"/>
</dbReference>
<sequence length="119" mass="12548">MEEVMSRVDVTQERTSGTGALRGASRGNGRLMAAASWLLGVVILLESDPAWAQITKVNTVMQNVQTVLTSVAVTLFTVAIMWAGFKMAFSHAQWSDVSNVVIGGILVGGAAGIAAWLIN</sequence>
<gene>
    <name evidence="3" type="ORF">NITINOP_2978</name>
</gene>
<evidence type="ECO:0000313" key="3">
    <source>
        <dbReference type="EMBL" id="CUQ67950.1"/>
    </source>
</evidence>
<dbReference type="KEGG" id="nio:NITINOP_2978"/>
<keyword evidence="4" id="KW-1185">Reference proteome</keyword>
<dbReference type="Proteomes" id="UP000066284">
    <property type="component" value="Chromosome 1"/>
</dbReference>
<feature type="region of interest" description="Disordered" evidence="1">
    <location>
        <begin position="1"/>
        <end position="20"/>
    </location>
</feature>
<evidence type="ECO:0000256" key="1">
    <source>
        <dbReference type="SAM" id="MobiDB-lite"/>
    </source>
</evidence>
<keyword evidence="2" id="KW-1133">Transmembrane helix</keyword>
<feature type="transmembrane region" description="Helical" evidence="2">
    <location>
        <begin position="97"/>
        <end position="118"/>
    </location>
</feature>
<dbReference type="STRING" id="1715989.NITINOP_2978"/>
<keyword evidence="2" id="KW-0812">Transmembrane</keyword>
<protein>
    <recommendedName>
        <fullName evidence="5">Conjugal transfer protein TrbC</fullName>
    </recommendedName>
</protein>
<organism evidence="3 4">
    <name type="scientific">Candidatus Nitrospira inopinata</name>
    <dbReference type="NCBI Taxonomy" id="1715989"/>
    <lineage>
        <taxon>Bacteria</taxon>
        <taxon>Pseudomonadati</taxon>
        <taxon>Nitrospirota</taxon>
        <taxon>Nitrospiria</taxon>
        <taxon>Nitrospirales</taxon>
        <taxon>Nitrospiraceae</taxon>
        <taxon>Nitrospira</taxon>
    </lineage>
</organism>
<feature type="transmembrane region" description="Helical" evidence="2">
    <location>
        <begin position="64"/>
        <end position="85"/>
    </location>
</feature>